<dbReference type="AlphaFoldDB" id="A0AAD9S8S1"/>
<proteinExistence type="predicted"/>
<evidence type="ECO:0000256" key="1">
    <source>
        <dbReference type="SAM" id="MobiDB-lite"/>
    </source>
</evidence>
<dbReference type="Pfam" id="PF23232">
    <property type="entry name" value="AAA_lid_13"/>
    <property type="match status" value="1"/>
</dbReference>
<dbReference type="InterPro" id="IPR027417">
    <property type="entry name" value="P-loop_NTPase"/>
</dbReference>
<comment type="caution">
    <text evidence="4">The sequence shown here is derived from an EMBL/GenBank/DDBJ whole genome shotgun (WGS) entry which is preliminary data.</text>
</comment>
<dbReference type="InterPro" id="IPR003959">
    <property type="entry name" value="ATPase_AAA_core"/>
</dbReference>
<protein>
    <recommendedName>
        <fullName evidence="6">ATPase AAA-type core domain-containing protein</fullName>
    </recommendedName>
</protein>
<dbReference type="GO" id="GO:0005524">
    <property type="term" value="F:ATP binding"/>
    <property type="evidence" value="ECO:0007669"/>
    <property type="project" value="InterPro"/>
</dbReference>
<feature type="region of interest" description="Disordered" evidence="1">
    <location>
        <begin position="127"/>
        <end position="147"/>
    </location>
</feature>
<evidence type="ECO:0000259" key="2">
    <source>
        <dbReference type="Pfam" id="PF00004"/>
    </source>
</evidence>
<feature type="domain" description="ATPase AAA-type core" evidence="2">
    <location>
        <begin position="185"/>
        <end position="261"/>
    </location>
</feature>
<dbReference type="EMBL" id="JAUJFL010000006">
    <property type="protein sequence ID" value="KAK2601173.1"/>
    <property type="molecule type" value="Genomic_DNA"/>
</dbReference>
<dbReference type="Gene3D" id="3.40.50.300">
    <property type="entry name" value="P-loop containing nucleotide triphosphate hydrolases"/>
    <property type="match status" value="1"/>
</dbReference>
<keyword evidence="5" id="KW-1185">Reference proteome</keyword>
<dbReference type="GO" id="GO:0016887">
    <property type="term" value="F:ATP hydrolysis activity"/>
    <property type="evidence" value="ECO:0007669"/>
    <property type="project" value="InterPro"/>
</dbReference>
<gene>
    <name evidence="4" type="ORF">N8I77_010642</name>
</gene>
<feature type="compositionally biased region" description="Polar residues" evidence="1">
    <location>
        <begin position="1"/>
        <end position="13"/>
    </location>
</feature>
<dbReference type="InterPro" id="IPR056599">
    <property type="entry name" value="AAA_lid_fung"/>
</dbReference>
<dbReference type="SUPFAM" id="SSF52540">
    <property type="entry name" value="P-loop containing nucleoside triphosphate hydrolases"/>
    <property type="match status" value="1"/>
</dbReference>
<feature type="region of interest" description="Disordered" evidence="1">
    <location>
        <begin position="1"/>
        <end position="72"/>
    </location>
</feature>
<evidence type="ECO:0000313" key="4">
    <source>
        <dbReference type="EMBL" id="KAK2601173.1"/>
    </source>
</evidence>
<sequence length="381" mass="42665">MDEPAITSTSTDILSVPENFGPKANSTENPASDAPSMGSRAVDDTAAPHSSSGEQREVFVGKIPTVDNTSQKERQAPWIRYRVEYKDPIGGQVIYSSASHTPIAEEHANIGTTNEPVFELVTTYKAQPSGDQELPRSRGDQAEGGVPPRQALGSAASYNIVIYSTAIINALHSDIGTDPSFIELNLTKHFKTATSWGAVLLIDEADVFMERRGSADLVRNSLVAGFLRALEFYEGILFLTTNRVGAFDDAFISRVHIKLYYPDFGDTERQKVWNTFVKKLSRERENYMRVTIDAKEYIESKQLREIPWNGREIRNAFQTAVSLAEYENKKDSEGNIMLTEEHLKSVVELSKDFKNYLDKLHLADESKRALARKERLDTYVS</sequence>
<evidence type="ECO:0008006" key="6">
    <source>
        <dbReference type="Google" id="ProtNLM"/>
    </source>
</evidence>
<dbReference type="PANTHER" id="PTHR46411">
    <property type="entry name" value="FAMILY ATPASE, PUTATIVE-RELATED"/>
    <property type="match status" value="1"/>
</dbReference>
<accession>A0AAD9S8S1</accession>
<reference evidence="4" key="1">
    <citation type="submission" date="2023-06" db="EMBL/GenBank/DDBJ databases">
        <authorList>
            <person name="Noh H."/>
        </authorList>
    </citation>
    <scope>NUCLEOTIDE SEQUENCE</scope>
    <source>
        <strain evidence="4">DUCC20226</strain>
    </source>
</reference>
<name>A0AAD9S8S1_PHOAM</name>
<dbReference type="PANTHER" id="PTHR46411:SF4">
    <property type="entry name" value="AAA+ ATPASE DOMAIN-CONTAINING PROTEIN"/>
    <property type="match status" value="1"/>
</dbReference>
<evidence type="ECO:0000313" key="5">
    <source>
        <dbReference type="Proteomes" id="UP001265746"/>
    </source>
</evidence>
<dbReference type="Proteomes" id="UP001265746">
    <property type="component" value="Unassembled WGS sequence"/>
</dbReference>
<organism evidence="4 5">
    <name type="scientific">Phomopsis amygdali</name>
    <name type="common">Fusicoccum amygdali</name>
    <dbReference type="NCBI Taxonomy" id="1214568"/>
    <lineage>
        <taxon>Eukaryota</taxon>
        <taxon>Fungi</taxon>
        <taxon>Dikarya</taxon>
        <taxon>Ascomycota</taxon>
        <taxon>Pezizomycotina</taxon>
        <taxon>Sordariomycetes</taxon>
        <taxon>Sordariomycetidae</taxon>
        <taxon>Diaporthales</taxon>
        <taxon>Diaporthaceae</taxon>
        <taxon>Diaporthe</taxon>
    </lineage>
</organism>
<dbReference type="Pfam" id="PF00004">
    <property type="entry name" value="AAA"/>
    <property type="match status" value="1"/>
</dbReference>
<evidence type="ECO:0000259" key="3">
    <source>
        <dbReference type="Pfam" id="PF23232"/>
    </source>
</evidence>
<feature type="domain" description="AAA+ ATPase lid" evidence="3">
    <location>
        <begin position="264"/>
        <end position="362"/>
    </location>
</feature>